<feature type="transmembrane region" description="Helical" evidence="6">
    <location>
        <begin position="82"/>
        <end position="111"/>
    </location>
</feature>
<reference evidence="8" key="1">
    <citation type="journal article" date="2019" name="Int. J. Syst. Evol. Microbiol.">
        <title>The Global Catalogue of Microorganisms (GCM) 10K type strain sequencing project: providing services to taxonomists for standard genome sequencing and annotation.</title>
        <authorList>
            <consortium name="The Broad Institute Genomics Platform"/>
            <consortium name="The Broad Institute Genome Sequencing Center for Infectious Disease"/>
            <person name="Wu L."/>
            <person name="Ma J."/>
        </authorList>
    </citation>
    <scope>NUCLEOTIDE SEQUENCE [LARGE SCALE GENOMIC DNA]</scope>
    <source>
        <strain evidence="8">CGMCC 1.7030</strain>
    </source>
</reference>
<proteinExistence type="predicted"/>
<feature type="transmembrane region" description="Helical" evidence="6">
    <location>
        <begin position="291"/>
        <end position="316"/>
    </location>
</feature>
<evidence type="ECO:0000256" key="6">
    <source>
        <dbReference type="SAM" id="Phobius"/>
    </source>
</evidence>
<dbReference type="PANTHER" id="PTHR30250:SF11">
    <property type="entry name" value="O-ANTIGEN TRANSPORTER-RELATED"/>
    <property type="match status" value="1"/>
</dbReference>
<feature type="transmembrane region" description="Helical" evidence="6">
    <location>
        <begin position="358"/>
        <end position="380"/>
    </location>
</feature>
<evidence type="ECO:0000256" key="4">
    <source>
        <dbReference type="ARBA" id="ARBA00022989"/>
    </source>
</evidence>
<organism evidence="7 8">
    <name type="scientific">Algoriphagus aquatilis</name>
    <dbReference type="NCBI Taxonomy" id="490186"/>
    <lineage>
        <taxon>Bacteria</taxon>
        <taxon>Pseudomonadati</taxon>
        <taxon>Bacteroidota</taxon>
        <taxon>Cytophagia</taxon>
        <taxon>Cytophagales</taxon>
        <taxon>Cyclobacteriaceae</taxon>
        <taxon>Algoriphagus</taxon>
    </lineage>
</organism>
<feature type="transmembrane region" description="Helical" evidence="6">
    <location>
        <begin position="144"/>
        <end position="164"/>
    </location>
</feature>
<dbReference type="Pfam" id="PF01943">
    <property type="entry name" value="Polysacc_synt"/>
    <property type="match status" value="1"/>
</dbReference>
<comment type="caution">
    <text evidence="7">The sequence shown here is derived from an EMBL/GenBank/DDBJ whole genome shotgun (WGS) entry which is preliminary data.</text>
</comment>
<dbReference type="InterPro" id="IPR002797">
    <property type="entry name" value="Polysacc_synth"/>
</dbReference>
<name>A0ABW0BS58_9BACT</name>
<feature type="transmembrane region" description="Helical" evidence="6">
    <location>
        <begin position="43"/>
        <end position="61"/>
    </location>
</feature>
<feature type="transmembrane region" description="Helical" evidence="6">
    <location>
        <begin position="117"/>
        <end position="137"/>
    </location>
</feature>
<feature type="transmembrane region" description="Helical" evidence="6">
    <location>
        <begin position="328"/>
        <end position="351"/>
    </location>
</feature>
<accession>A0ABW0BS58</accession>
<dbReference type="Proteomes" id="UP001596163">
    <property type="component" value="Unassembled WGS sequence"/>
</dbReference>
<dbReference type="InterPro" id="IPR050833">
    <property type="entry name" value="Poly_Biosynth_Transport"/>
</dbReference>
<dbReference type="EMBL" id="JBHSKS010000001">
    <property type="protein sequence ID" value="MFC5190241.1"/>
    <property type="molecule type" value="Genomic_DNA"/>
</dbReference>
<evidence type="ECO:0000313" key="7">
    <source>
        <dbReference type="EMBL" id="MFC5190241.1"/>
    </source>
</evidence>
<evidence type="ECO:0000256" key="3">
    <source>
        <dbReference type="ARBA" id="ARBA00022692"/>
    </source>
</evidence>
<keyword evidence="3 6" id="KW-0812">Transmembrane</keyword>
<protein>
    <submittedName>
        <fullName evidence="7">Flippase</fullName>
    </submittedName>
</protein>
<evidence type="ECO:0000256" key="5">
    <source>
        <dbReference type="ARBA" id="ARBA00023136"/>
    </source>
</evidence>
<feature type="transmembrane region" description="Helical" evidence="6">
    <location>
        <begin position="386"/>
        <end position="408"/>
    </location>
</feature>
<comment type="subcellular location">
    <subcellularLocation>
        <location evidence="1">Cell membrane</location>
        <topology evidence="1">Multi-pass membrane protein</topology>
    </subcellularLocation>
</comment>
<keyword evidence="2" id="KW-1003">Cell membrane</keyword>
<feature type="transmembrane region" description="Helical" evidence="6">
    <location>
        <begin position="12"/>
        <end position="31"/>
    </location>
</feature>
<sequence>MGRESLISNIFNLLVLQGMNYIMPLVTFPYLVRVLGVDQYGVLSFSLAVSSYFILVTDYGFNLSATRQVSIHRDSPKKLEEIFSSVMLIKFLLMAICFLLMLFLIFLIEYFMQLKNLLLLSFGMVVGQILFPVWFFQGIERMKYITYLSIVAKLIFTLGIFLFVREKLDVWLVPLLNSIGILIVGLISTFLIVRKFKVKFSVPKREVISFYLKDGWNIFTSNLAILGYKNNSIVLLGFYLDPVNLGFYSIGKKIFEAINGLNVVISQAFFPSVSQAQVSVGYSISSRLRDLFSISLILSIVIFFSTFFFADFISYLVSGEQQPIVIEILQLLAVALFIIGINVPAVQYLLATGNSKRFSFIVWVGVLVDLILLFVLVPTYDYRGALYSTLISEILITISLYYSSYLIYNAHR</sequence>
<dbReference type="CDD" id="cd13128">
    <property type="entry name" value="MATE_Wzx_like"/>
    <property type="match status" value="1"/>
</dbReference>
<gene>
    <name evidence="7" type="ORF">ACFPIK_00575</name>
</gene>
<evidence type="ECO:0000313" key="8">
    <source>
        <dbReference type="Proteomes" id="UP001596163"/>
    </source>
</evidence>
<dbReference type="PANTHER" id="PTHR30250">
    <property type="entry name" value="PST FAMILY PREDICTED COLANIC ACID TRANSPORTER"/>
    <property type="match status" value="1"/>
</dbReference>
<feature type="transmembrane region" description="Helical" evidence="6">
    <location>
        <begin position="170"/>
        <end position="193"/>
    </location>
</feature>
<keyword evidence="8" id="KW-1185">Reference proteome</keyword>
<keyword evidence="5 6" id="KW-0472">Membrane</keyword>
<evidence type="ECO:0000256" key="1">
    <source>
        <dbReference type="ARBA" id="ARBA00004651"/>
    </source>
</evidence>
<dbReference type="RefSeq" id="WP_377911125.1">
    <property type="nucleotide sequence ID" value="NZ_JBHSKS010000001.1"/>
</dbReference>
<keyword evidence="4 6" id="KW-1133">Transmembrane helix</keyword>
<evidence type="ECO:0000256" key="2">
    <source>
        <dbReference type="ARBA" id="ARBA00022475"/>
    </source>
</evidence>